<dbReference type="AlphaFoldDB" id="A0A1I7XIB2"/>
<dbReference type="Proteomes" id="UP000095283">
    <property type="component" value="Unplaced"/>
</dbReference>
<evidence type="ECO:0000313" key="2">
    <source>
        <dbReference type="Proteomes" id="UP000095283"/>
    </source>
</evidence>
<dbReference type="InterPro" id="IPR002492">
    <property type="entry name" value="Transposase_Tc1-like"/>
</dbReference>
<dbReference type="Gene3D" id="3.30.420.10">
    <property type="entry name" value="Ribonuclease H-like superfamily/Ribonuclease H"/>
    <property type="match status" value="1"/>
</dbReference>
<dbReference type="GO" id="GO:0003677">
    <property type="term" value="F:DNA binding"/>
    <property type="evidence" value="ECO:0007669"/>
    <property type="project" value="InterPro"/>
</dbReference>
<evidence type="ECO:0000313" key="3">
    <source>
        <dbReference type="WBParaSite" id="Hba_17059"/>
    </source>
</evidence>
<feature type="domain" description="Transposase Tc1-like" evidence="1">
    <location>
        <begin position="33"/>
        <end position="76"/>
    </location>
</feature>
<protein>
    <submittedName>
        <fullName evidence="3">HTH_Tnp_Tc3_2 domain-containing protein</fullName>
    </submittedName>
</protein>
<dbReference type="Pfam" id="PF01498">
    <property type="entry name" value="HTH_Tnp_Tc3_2"/>
    <property type="match status" value="1"/>
</dbReference>
<accession>A0A1I7XIB2</accession>
<dbReference type="GO" id="GO:0015074">
    <property type="term" value="P:DNA integration"/>
    <property type="evidence" value="ECO:0007669"/>
    <property type="project" value="InterPro"/>
</dbReference>
<evidence type="ECO:0000259" key="1">
    <source>
        <dbReference type="Pfam" id="PF01498"/>
    </source>
</evidence>
<dbReference type="Gene3D" id="1.10.10.10">
    <property type="entry name" value="Winged helix-like DNA-binding domain superfamily/Winged helix DNA-binding domain"/>
    <property type="match status" value="1"/>
</dbReference>
<reference evidence="3" key="1">
    <citation type="submission" date="2016-11" db="UniProtKB">
        <authorList>
            <consortium name="WormBaseParasite"/>
        </authorList>
    </citation>
    <scope>IDENTIFICATION</scope>
</reference>
<sequence>MGITKSGRRPTKLGSASNSTASLDEIRSIYCPTVSRTTVWRALKANSFNRRERMRKRLILTADHKRARMDFARAHMALTSEWTKVILPFFYVHVSFPYKLHFIKIIFSDEKKFNLGGPDGFTSYWRDFRKENFLT</sequence>
<proteinExistence type="predicted"/>
<dbReference type="InterPro" id="IPR036397">
    <property type="entry name" value="RNaseH_sf"/>
</dbReference>
<keyword evidence="2" id="KW-1185">Reference proteome</keyword>
<dbReference type="InterPro" id="IPR036388">
    <property type="entry name" value="WH-like_DNA-bd_sf"/>
</dbReference>
<name>A0A1I7XIB2_HETBA</name>
<organism evidence="2 3">
    <name type="scientific">Heterorhabditis bacteriophora</name>
    <name type="common">Entomopathogenic nematode worm</name>
    <dbReference type="NCBI Taxonomy" id="37862"/>
    <lineage>
        <taxon>Eukaryota</taxon>
        <taxon>Metazoa</taxon>
        <taxon>Ecdysozoa</taxon>
        <taxon>Nematoda</taxon>
        <taxon>Chromadorea</taxon>
        <taxon>Rhabditida</taxon>
        <taxon>Rhabditina</taxon>
        <taxon>Rhabditomorpha</taxon>
        <taxon>Strongyloidea</taxon>
        <taxon>Heterorhabditidae</taxon>
        <taxon>Heterorhabditis</taxon>
    </lineage>
</organism>
<dbReference type="GO" id="GO:0006313">
    <property type="term" value="P:DNA transposition"/>
    <property type="evidence" value="ECO:0007669"/>
    <property type="project" value="InterPro"/>
</dbReference>
<dbReference type="WBParaSite" id="Hba_17059">
    <property type="protein sequence ID" value="Hba_17059"/>
    <property type="gene ID" value="Hba_17059"/>
</dbReference>